<sequence length="305" mass="35466">MKKFIKLFIVFICYIQFCNSQSSKIFDLVEHHYADNKGVKIHYVSLGKGPVVLFVHGFPDFWYTWHEQMLPLSKNYKTVAVDLRGYNLSDSPKGVENYFFNELIGDIEAVIKSLGEQPVHLVGHDWGAAISWRLAIEYPELIKKLVILNVPHPKAGNNKPIIQDEERQPSYADTFVSDEFRTQLTEQWLSGWVKDSDAKSIYIEAFKRSDKDVMINYYKANYPTLENLKKESFIKRNYDLPNLKMPVLIVHGKNDKYLPISGHNNTWDFTDNELTIEILPNAGHFVQQDESEKLTKLISEFLERK</sequence>
<evidence type="ECO:0000313" key="3">
    <source>
        <dbReference type="EMBL" id="MDU8885959.1"/>
    </source>
</evidence>
<dbReference type="InterPro" id="IPR000073">
    <property type="entry name" value="AB_hydrolase_1"/>
</dbReference>
<dbReference type="RefSeq" id="WP_316661885.1">
    <property type="nucleotide sequence ID" value="NZ_JAWHTF010000003.1"/>
</dbReference>
<gene>
    <name evidence="3" type="ORF">RXV94_07285</name>
</gene>
<dbReference type="SUPFAM" id="SSF53474">
    <property type="entry name" value="alpha/beta-Hydrolases"/>
    <property type="match status" value="1"/>
</dbReference>
<protein>
    <submittedName>
        <fullName evidence="3">Alpha/beta hydrolase</fullName>
    </submittedName>
</protein>
<evidence type="ECO:0000259" key="2">
    <source>
        <dbReference type="Pfam" id="PF00561"/>
    </source>
</evidence>
<dbReference type="GO" id="GO:0016787">
    <property type="term" value="F:hydrolase activity"/>
    <property type="evidence" value="ECO:0007669"/>
    <property type="project" value="UniProtKB-KW"/>
</dbReference>
<dbReference type="InterPro" id="IPR029058">
    <property type="entry name" value="AB_hydrolase_fold"/>
</dbReference>
<proteinExistence type="predicted"/>
<evidence type="ECO:0000256" key="1">
    <source>
        <dbReference type="ARBA" id="ARBA00022801"/>
    </source>
</evidence>
<name>A0ABU3U6L8_9FLAO</name>
<dbReference type="InterPro" id="IPR000639">
    <property type="entry name" value="Epox_hydrolase-like"/>
</dbReference>
<comment type="caution">
    <text evidence="3">The sequence shown here is derived from an EMBL/GenBank/DDBJ whole genome shotgun (WGS) entry which is preliminary data.</text>
</comment>
<keyword evidence="1 3" id="KW-0378">Hydrolase</keyword>
<keyword evidence="4" id="KW-1185">Reference proteome</keyword>
<dbReference type="EMBL" id="JAWHTF010000003">
    <property type="protein sequence ID" value="MDU8885959.1"/>
    <property type="molecule type" value="Genomic_DNA"/>
</dbReference>
<evidence type="ECO:0000313" key="4">
    <source>
        <dbReference type="Proteomes" id="UP001268651"/>
    </source>
</evidence>
<organism evidence="3 4">
    <name type="scientific">Gilvirhabdus luticola</name>
    <dbReference type="NCBI Taxonomy" id="3079858"/>
    <lineage>
        <taxon>Bacteria</taxon>
        <taxon>Pseudomonadati</taxon>
        <taxon>Bacteroidota</taxon>
        <taxon>Flavobacteriia</taxon>
        <taxon>Flavobacteriales</taxon>
        <taxon>Flavobacteriaceae</taxon>
        <taxon>Gilvirhabdus</taxon>
    </lineage>
</organism>
<dbReference type="PRINTS" id="PR00412">
    <property type="entry name" value="EPOXHYDRLASE"/>
</dbReference>
<feature type="domain" description="AB hydrolase-1" evidence="2">
    <location>
        <begin position="50"/>
        <end position="289"/>
    </location>
</feature>
<accession>A0ABU3U6L8</accession>
<dbReference type="PANTHER" id="PTHR43329">
    <property type="entry name" value="EPOXIDE HYDROLASE"/>
    <property type="match status" value="1"/>
</dbReference>
<dbReference type="Pfam" id="PF00561">
    <property type="entry name" value="Abhydrolase_1"/>
    <property type="match status" value="1"/>
</dbReference>
<dbReference type="PRINTS" id="PR00111">
    <property type="entry name" value="ABHYDROLASE"/>
</dbReference>
<dbReference type="Proteomes" id="UP001268651">
    <property type="component" value="Unassembled WGS sequence"/>
</dbReference>
<reference evidence="3 4" key="1">
    <citation type="submission" date="2023-10" db="EMBL/GenBank/DDBJ databases">
        <title>Marimonas sp. nov. isolated from tidal mud flat.</title>
        <authorList>
            <person name="Jaincy N.J."/>
            <person name="Srinivasan S."/>
            <person name="Lee S.-S."/>
        </authorList>
    </citation>
    <scope>NUCLEOTIDE SEQUENCE [LARGE SCALE GENOMIC DNA]</scope>
    <source>
        <strain evidence="3 4">MJ-SS3</strain>
    </source>
</reference>
<dbReference type="Gene3D" id="3.40.50.1820">
    <property type="entry name" value="alpha/beta hydrolase"/>
    <property type="match status" value="1"/>
</dbReference>